<evidence type="ECO:0008006" key="3">
    <source>
        <dbReference type="Google" id="ProtNLM"/>
    </source>
</evidence>
<reference evidence="1 2" key="1">
    <citation type="submission" date="2019-12" db="EMBL/GenBank/DDBJ databases">
        <title>Complete genome sequence of Pseudomonas stutzeri.</title>
        <authorList>
            <person name="Lim S.R."/>
            <person name="Kim J.H."/>
        </authorList>
    </citation>
    <scope>NUCLEOTIDE SEQUENCE [LARGE SCALE GENOMIC DNA]</scope>
    <source>
        <strain evidence="1 2">PM101005</strain>
    </source>
</reference>
<gene>
    <name evidence="1" type="ORF">GQA94_14510</name>
</gene>
<evidence type="ECO:0000313" key="1">
    <source>
        <dbReference type="EMBL" id="QGZ31217.1"/>
    </source>
</evidence>
<protein>
    <recommendedName>
        <fullName evidence="3">AAA+ ATPase domain-containing protein</fullName>
    </recommendedName>
</protein>
<evidence type="ECO:0000313" key="2">
    <source>
        <dbReference type="Proteomes" id="UP000438983"/>
    </source>
</evidence>
<dbReference type="EMBL" id="CP046902">
    <property type="protein sequence ID" value="QGZ31217.1"/>
    <property type="molecule type" value="Genomic_DNA"/>
</dbReference>
<proteinExistence type="predicted"/>
<sequence length="220" mass="24678">MIKLSPSQFATANSVLAALTRGRAFCFVSSQPGFGLTTCIEDIKSRLSNPMFTIADHPELAGLDMFAQLYHHLNIDLEFQAKNKLPGFAAEIVSLREISTIFVDDIDMFLCGESAKRRTVQQLKYILTALPTVNIVISGRHEEAWEMFGLLECSPHCVEAFSLDGFQDFNEYKVFFDSILAENSKTKLTDVSLKALYLDTKGNLGDTFLRLFHPAYLYKG</sequence>
<dbReference type="Proteomes" id="UP000438983">
    <property type="component" value="Chromosome"/>
</dbReference>
<dbReference type="AlphaFoldDB" id="A0A6I6LR10"/>
<dbReference type="RefSeq" id="WP_158188680.1">
    <property type="nucleotide sequence ID" value="NZ_CP046902.1"/>
</dbReference>
<organism evidence="1 2">
    <name type="scientific">Stutzerimonas stutzeri</name>
    <name type="common">Pseudomonas stutzeri</name>
    <dbReference type="NCBI Taxonomy" id="316"/>
    <lineage>
        <taxon>Bacteria</taxon>
        <taxon>Pseudomonadati</taxon>
        <taxon>Pseudomonadota</taxon>
        <taxon>Gammaproteobacteria</taxon>
        <taxon>Pseudomonadales</taxon>
        <taxon>Pseudomonadaceae</taxon>
        <taxon>Stutzerimonas</taxon>
    </lineage>
</organism>
<accession>A0A6I6LR10</accession>
<dbReference type="OrthoDB" id="9781691at2"/>
<name>A0A6I6LR10_STUST</name>